<dbReference type="PANTHER" id="PTHR23345">
    <property type="entry name" value="VITELLOGENIN-RELATED"/>
    <property type="match status" value="1"/>
</dbReference>
<protein>
    <submittedName>
        <fullName evidence="4">Vitellogenin</fullName>
    </submittedName>
</protein>
<gene>
    <name evidence="4" type="ORF">RF55_5720</name>
</gene>
<reference evidence="4 5" key="1">
    <citation type="submission" date="2015-04" db="EMBL/GenBank/DDBJ databases">
        <title>Lasius niger genome sequencing.</title>
        <authorList>
            <person name="Konorov E.A."/>
            <person name="Nikitin M.A."/>
            <person name="Kirill M.V."/>
            <person name="Chang P."/>
        </authorList>
    </citation>
    <scope>NUCLEOTIDE SEQUENCE [LARGE SCALE GENOMIC DNA]</scope>
    <source>
        <tissue evidence="4">Whole</tissue>
    </source>
</reference>
<dbReference type="Gene3D" id="1.25.10.20">
    <property type="entry name" value="Vitellinogen, superhelical"/>
    <property type="match status" value="1"/>
</dbReference>
<feature type="domain" description="Vitellogenin" evidence="3">
    <location>
        <begin position="8"/>
        <end position="518"/>
    </location>
</feature>
<dbReference type="OrthoDB" id="5956066at2759"/>
<dbReference type="AlphaFoldDB" id="A0A0J7KUM6"/>
<dbReference type="PaxDb" id="67767-A0A0J7KUM6"/>
<dbReference type="SUPFAM" id="SSF48431">
    <property type="entry name" value="Lipovitellin-phosvitin complex, superhelical domain"/>
    <property type="match status" value="1"/>
</dbReference>
<keyword evidence="1" id="KW-0732">Signal</keyword>
<dbReference type="InterPro" id="IPR001747">
    <property type="entry name" value="Vitellogenin_N"/>
</dbReference>
<evidence type="ECO:0000313" key="4">
    <source>
        <dbReference type="EMBL" id="KMQ94142.1"/>
    </source>
</evidence>
<organism evidence="4 5">
    <name type="scientific">Lasius niger</name>
    <name type="common">Black garden ant</name>
    <dbReference type="NCBI Taxonomy" id="67767"/>
    <lineage>
        <taxon>Eukaryota</taxon>
        <taxon>Metazoa</taxon>
        <taxon>Ecdysozoa</taxon>
        <taxon>Arthropoda</taxon>
        <taxon>Hexapoda</taxon>
        <taxon>Insecta</taxon>
        <taxon>Pterygota</taxon>
        <taxon>Neoptera</taxon>
        <taxon>Endopterygota</taxon>
        <taxon>Hymenoptera</taxon>
        <taxon>Apocrita</taxon>
        <taxon>Aculeata</taxon>
        <taxon>Formicoidea</taxon>
        <taxon>Formicidae</taxon>
        <taxon>Formicinae</taxon>
        <taxon>Lasius</taxon>
        <taxon>Lasius</taxon>
    </lineage>
</organism>
<accession>A0A0J7KUM6</accession>
<evidence type="ECO:0000313" key="5">
    <source>
        <dbReference type="Proteomes" id="UP000036403"/>
    </source>
</evidence>
<dbReference type="EMBL" id="LBMM01002954">
    <property type="protein sequence ID" value="KMQ94142.1"/>
    <property type="molecule type" value="Genomic_DNA"/>
</dbReference>
<evidence type="ECO:0000256" key="1">
    <source>
        <dbReference type="ARBA" id="ARBA00022729"/>
    </source>
</evidence>
<dbReference type="STRING" id="67767.A0A0J7KUM6"/>
<comment type="caution">
    <text evidence="2">Lacks conserved residue(s) required for the propagation of feature annotation.</text>
</comment>
<dbReference type="GO" id="GO:0005319">
    <property type="term" value="F:lipid transporter activity"/>
    <property type="evidence" value="ECO:0007669"/>
    <property type="project" value="InterPro"/>
</dbReference>
<evidence type="ECO:0000259" key="3">
    <source>
        <dbReference type="PROSITE" id="PS51211"/>
    </source>
</evidence>
<dbReference type="Proteomes" id="UP000036403">
    <property type="component" value="Unassembled WGS sequence"/>
</dbReference>
<sequence>MNALTVHFPAEKTVIYNYYADVKAGTIEPTQYVSQFALVGQLHIKKDISDPTLNNAYYVKLHNIKYGMYNGMVVDDQPVKVVHELEEATQQIQEPFVTVYDDHGKFQGIKMLESESGWSKNMKQGIASMLQLDLAHIKLQNPMKPHSFVTHENTIHGTCQVAYDVHSANPMNPETTDFVVIKQHDLRNCSHFVQRVFDHVECEKCHVESMDDMTTVARRVFHFERQDNDMFIKHIVAHSVINYFPFNAQSEAHYLSTNITLDLHSVVPAMETLKMSTMNFQTVPMIRDVTFNKPMGNYALHAAEDLTHGRHIVKLGALIPKLKKMLVEAADYLEENHLETKEPEWKHGQTINRLQHTMSYMDLGSLEQVYNAIQDAKTPKEVTMKNIFLRMVPTVGTTAACHFTRNVIRTHKVTHATAVAMLVKLPMHVKVPSERLLLEMEELLKLDNTVSSDVRKASIFCFSILIRKTFMHQQSEVVNPLLERYLHRFLDHVKTKRYAFCRIILTQLLQKCPIWVVK</sequence>
<dbReference type="SMART" id="SM00638">
    <property type="entry name" value="LPD_N"/>
    <property type="match status" value="1"/>
</dbReference>
<dbReference type="PROSITE" id="PS51211">
    <property type="entry name" value="VITELLOGENIN"/>
    <property type="match status" value="1"/>
</dbReference>
<dbReference type="Pfam" id="PF01347">
    <property type="entry name" value="Vitellogenin_N"/>
    <property type="match status" value="1"/>
</dbReference>
<dbReference type="InterPro" id="IPR015816">
    <property type="entry name" value="Vitellinogen_b-sht_N"/>
</dbReference>
<comment type="caution">
    <text evidence="4">The sequence shown here is derived from an EMBL/GenBank/DDBJ whole genome shotgun (WGS) entry which is preliminary data.</text>
</comment>
<dbReference type="InterPro" id="IPR050733">
    <property type="entry name" value="Vitellogenin/Apolipophorin"/>
</dbReference>
<dbReference type="Gene3D" id="2.30.230.10">
    <property type="entry name" value="Lipovitellin, beta-sheet shell regions, chain A"/>
    <property type="match status" value="1"/>
</dbReference>
<dbReference type="InterPro" id="IPR015819">
    <property type="entry name" value="Lipid_transp_b-sht_shell"/>
</dbReference>
<dbReference type="PANTHER" id="PTHR23345:SF33">
    <property type="entry name" value="CROSSVEINLESS D"/>
    <property type="match status" value="1"/>
</dbReference>
<proteinExistence type="predicted"/>
<keyword evidence="5" id="KW-1185">Reference proteome</keyword>
<name>A0A0J7KUM6_LASNI</name>
<evidence type="ECO:0000256" key="2">
    <source>
        <dbReference type="PROSITE-ProRule" id="PRU00557"/>
    </source>
</evidence>
<dbReference type="InterPro" id="IPR011030">
    <property type="entry name" value="Lipovitellin_superhlx_dom"/>
</dbReference>
<dbReference type="SUPFAM" id="SSF56968">
    <property type="entry name" value="Lipovitellin-phosvitin complex, beta-sheet shell regions"/>
    <property type="match status" value="1"/>
</dbReference>